<comment type="function">
    <text evidence="2">Could be a mediator in iron transactions between iron acquisition and iron-requiring processes, such as synthesis and/or repair of Fe-S clusters in biosynthetic enzymes. Necessary to maintain high levels of aconitase under oxidative stress.</text>
</comment>
<dbReference type="Proteomes" id="UP000000466">
    <property type="component" value="Chromosome"/>
</dbReference>
<evidence type="ECO:0000256" key="3">
    <source>
        <dbReference type="ARBA" id="ARBA00061679"/>
    </source>
</evidence>
<dbReference type="RefSeq" id="WP_015047980.1">
    <property type="nucleotide sequence ID" value="NC_018868.3"/>
</dbReference>
<dbReference type="FunFam" id="1.10.3880.10:FF:000001">
    <property type="entry name" value="Probable Fe(2+)-trafficking protein"/>
    <property type="match status" value="1"/>
</dbReference>
<reference evidence="6 7" key="1">
    <citation type="journal article" date="2013" name="Genome Announc.">
        <title>Complete genome sequence of Simiduia agarivorans SA1(T), a marine bacterium able to degrade a variety of polysaccharides.</title>
        <authorList>
            <person name="Lin S.Y."/>
            <person name="Shieh W.Y."/>
            <person name="Chen J.S."/>
            <person name="Tang S.L."/>
        </authorList>
    </citation>
    <scope>NUCLEOTIDE SEQUENCE [LARGE SCALE GENOMIC DNA]</scope>
    <source>
        <strain evidence="7">DSM 21679 / JCM 13881 / BCRC 17597 / SA1</strain>
    </source>
</reference>
<protein>
    <recommendedName>
        <fullName evidence="4 5">Probable Fe(2+)-trafficking protein</fullName>
    </recommendedName>
</protein>
<dbReference type="EMBL" id="CP003746">
    <property type="protein sequence ID" value="AFU99817.1"/>
    <property type="molecule type" value="Genomic_DNA"/>
</dbReference>
<evidence type="ECO:0000256" key="5">
    <source>
        <dbReference type="HAMAP-Rule" id="MF_00686"/>
    </source>
</evidence>
<keyword evidence="1 5" id="KW-0408">Iron</keyword>
<evidence type="ECO:0000256" key="4">
    <source>
        <dbReference type="ARBA" id="ARBA00070403"/>
    </source>
</evidence>
<dbReference type="eggNOG" id="COG2924">
    <property type="taxonomic scope" value="Bacteria"/>
</dbReference>
<dbReference type="SUPFAM" id="SSF111148">
    <property type="entry name" value="YggX-like"/>
    <property type="match status" value="1"/>
</dbReference>
<dbReference type="PIRSF" id="PIRSF029827">
    <property type="entry name" value="Fe_traffic_YggX"/>
    <property type="match status" value="1"/>
</dbReference>
<comment type="similarity">
    <text evidence="3 5">Belongs to the Fe(2+)-trafficking protein family.</text>
</comment>
<gene>
    <name evidence="6" type="ordered locus">M5M_13365</name>
</gene>
<dbReference type="Pfam" id="PF04362">
    <property type="entry name" value="Iron_traffic"/>
    <property type="match status" value="1"/>
</dbReference>
<dbReference type="PANTHER" id="PTHR36965:SF1">
    <property type="entry name" value="FE(2+)-TRAFFICKING PROTEIN-RELATED"/>
    <property type="match status" value="1"/>
</dbReference>
<evidence type="ECO:0000256" key="1">
    <source>
        <dbReference type="ARBA" id="ARBA00023004"/>
    </source>
</evidence>
<evidence type="ECO:0000256" key="2">
    <source>
        <dbReference type="ARBA" id="ARBA00053793"/>
    </source>
</evidence>
<organism evidence="6 7">
    <name type="scientific">Simiduia agarivorans (strain DSM 21679 / JCM 13881 / BCRC 17597 / SA1)</name>
    <dbReference type="NCBI Taxonomy" id="1117647"/>
    <lineage>
        <taxon>Bacteria</taxon>
        <taxon>Pseudomonadati</taxon>
        <taxon>Pseudomonadota</taxon>
        <taxon>Gammaproteobacteria</taxon>
        <taxon>Cellvibrionales</taxon>
        <taxon>Cellvibrionaceae</taxon>
        <taxon>Simiduia</taxon>
    </lineage>
</organism>
<dbReference type="GO" id="GO:0005829">
    <property type="term" value="C:cytosol"/>
    <property type="evidence" value="ECO:0007669"/>
    <property type="project" value="TreeGrafter"/>
</dbReference>
<dbReference type="OrthoDB" id="9804318at2"/>
<dbReference type="STRING" id="1117647.M5M_13365"/>
<proteinExistence type="inferred from homology"/>
<sequence length="95" mass="10788">MSRTVFCRKYQQELEGLAVPPFPGAKGQDLFEHVSKKAWSEWLAHQTMLINEKHLNLMDLTARAYLQEQMDKFLSGQDFDQAEGYVPPSDSSPGA</sequence>
<accession>K4L0X5</accession>
<dbReference type="GO" id="GO:0034599">
    <property type="term" value="P:cellular response to oxidative stress"/>
    <property type="evidence" value="ECO:0007669"/>
    <property type="project" value="TreeGrafter"/>
</dbReference>
<keyword evidence="7" id="KW-1185">Reference proteome</keyword>
<dbReference type="InterPro" id="IPR036766">
    <property type="entry name" value="Fe_traffick_prot_YggX_sf"/>
</dbReference>
<dbReference type="InterPro" id="IPR007457">
    <property type="entry name" value="Fe_traffick_prot_YggX"/>
</dbReference>
<dbReference type="HOGENOM" id="CLU_170994_0_0_6"/>
<dbReference type="NCBIfam" id="NF003817">
    <property type="entry name" value="PRK05408.1"/>
    <property type="match status" value="1"/>
</dbReference>
<dbReference type="PANTHER" id="PTHR36965">
    <property type="entry name" value="FE(2+)-TRAFFICKING PROTEIN-RELATED"/>
    <property type="match status" value="1"/>
</dbReference>
<dbReference type="GO" id="GO:0005506">
    <property type="term" value="F:iron ion binding"/>
    <property type="evidence" value="ECO:0007669"/>
    <property type="project" value="UniProtKB-UniRule"/>
</dbReference>
<name>K4L0X5_SIMAS</name>
<evidence type="ECO:0000313" key="6">
    <source>
        <dbReference type="EMBL" id="AFU99817.1"/>
    </source>
</evidence>
<dbReference type="HAMAP" id="MF_00686">
    <property type="entry name" value="Fe_traffic_YggX"/>
    <property type="match status" value="1"/>
</dbReference>
<evidence type="ECO:0000313" key="7">
    <source>
        <dbReference type="Proteomes" id="UP000000466"/>
    </source>
</evidence>
<dbReference type="KEGG" id="saga:M5M_13365"/>
<dbReference type="AlphaFoldDB" id="K4L0X5"/>
<dbReference type="Gene3D" id="1.10.3880.10">
    <property type="entry name" value="Fe(II) trafficking protein YggX"/>
    <property type="match status" value="1"/>
</dbReference>